<dbReference type="GO" id="GO:0075732">
    <property type="term" value="P:viral penetration into host nucleus"/>
    <property type="evidence" value="ECO:0007669"/>
    <property type="project" value="UniProtKB-KW"/>
</dbReference>
<sequence>MVARARRRKRASATQLYQTCKAAGTCPPDIIPKIEHSTVADNILKYGSLGIFLGGLGIGTGSGTGGRTGYIPVGSRPPTVVDVGPVARPPVVIEPVGASDPSIVTLVEDSSIIQAGAAHPNFTGSGGFEVTTSGTTTPAVLDITPAGGGVQISSSSFSNPLFTEPQFVEAPQTGEVSGHILISTPTSGAHGYEEIPMVTFAQEGSGLEPISSTPLPGVRRLAGPRLYSRAYQQVRVDDPQFVSQPATFVTYDNPVYDPEETILFDRTGLHDPPDPDFLDIVALHRPALRATRQGSVRFSRLGRRATLRTRSGKTIGARVHFYHDLSPISAADNIELQPLLPVDPSGVTPDEPVYDIFADPDALQQAAPSQRSSLSVYRPSVVALSATSSHPSTVPLSAGVDAPVFSGPDVDIPGASPWPQPVPPHTTPQHSIYVHGTDFYLLPGYLFVPKRRKRFIYSFADGYVAA</sequence>
<organism evidence="16 17">
    <name type="scientific">Colobus guereza papillomavirus 1</name>
    <dbReference type="NCBI Taxonomy" id="2759889"/>
    <lineage>
        <taxon>Viruses</taxon>
        <taxon>Monodnaviria</taxon>
        <taxon>Shotokuvirae</taxon>
        <taxon>Cossaviricota</taxon>
        <taxon>Papovaviricetes</taxon>
        <taxon>Zurhausenvirales</taxon>
        <taxon>Papillomaviridae</taxon>
        <taxon>Firstpapillomavirinae</taxon>
        <taxon>Alphapapillomavirus</taxon>
        <taxon>Alphapapillomavirus 14</taxon>
    </lineage>
</organism>
<gene>
    <name evidence="15 16" type="primary">L2</name>
</gene>
<dbReference type="EMBL" id="GU014532">
    <property type="protein sequence ID" value="ADW41705.1"/>
    <property type="molecule type" value="Genomic_DNA"/>
</dbReference>
<dbReference type="GO" id="GO:0043657">
    <property type="term" value="C:host cell"/>
    <property type="evidence" value="ECO:0007669"/>
    <property type="project" value="GOC"/>
</dbReference>
<comment type="caution">
    <text evidence="15">Lacks conserved residue(s) required for the propagation of feature annotation.</text>
</comment>
<reference evidence="16 17" key="1">
    <citation type="journal article" date="2011" name="Vet. Pathol.">
        <title>Novel betapapillomavirus associated with hand and foot papillomas in a cynomolgus macaque.</title>
        <authorList>
            <person name="Wood C.E."/>
            <person name="Tannehill-Gregg S.H."/>
            <person name="Chen Z."/>
            <person name="Doorslaer K."/>
            <person name="Nelson D.R."/>
            <person name="Cline J.M."/>
            <person name="Burk R.D."/>
        </authorList>
    </citation>
    <scope>NUCLEOTIDE SEQUENCE [LARGE SCALE GENOMIC DNA]</scope>
    <source>
        <strain evidence="16">CgPV1</strain>
    </source>
</reference>
<evidence type="ECO:0000256" key="3">
    <source>
        <dbReference type="ARBA" id="ARBA00022561"/>
    </source>
</evidence>
<evidence type="ECO:0000256" key="11">
    <source>
        <dbReference type="ARBA" id="ARBA00023120"/>
    </source>
</evidence>
<keyword evidence="9 15" id="KW-1177">Microtubular inwards viral transport</keyword>
<dbReference type="Pfam" id="PF00513">
    <property type="entry name" value="Late_protein_L2"/>
    <property type="match status" value="1"/>
</dbReference>
<dbReference type="GO" id="GO:0075521">
    <property type="term" value="P:microtubule-dependent intracellular transport of viral material towards nucleus"/>
    <property type="evidence" value="ECO:0007669"/>
    <property type="project" value="UniProtKB-UniRule"/>
</dbReference>
<keyword evidence="13 15" id="KW-1015">Disulfide bond</keyword>
<keyword evidence="3 15" id="KW-0167">Capsid protein</keyword>
<dbReference type="HAMAP" id="MF_04003">
    <property type="entry name" value="PPV_L2"/>
    <property type="match status" value="1"/>
</dbReference>
<keyword evidence="8 15" id="KW-0426">Late protein</keyword>
<dbReference type="GO" id="GO:0005198">
    <property type="term" value="F:structural molecule activity"/>
    <property type="evidence" value="ECO:0007669"/>
    <property type="project" value="UniProtKB-UniRule"/>
</dbReference>
<dbReference type="GO" id="GO:0003677">
    <property type="term" value="F:DNA binding"/>
    <property type="evidence" value="ECO:0007669"/>
    <property type="project" value="UniProtKB-UniRule"/>
</dbReference>
<dbReference type="GO" id="GO:0042025">
    <property type="term" value="C:host cell nucleus"/>
    <property type="evidence" value="ECO:0007669"/>
    <property type="project" value="UniProtKB-SubCell"/>
</dbReference>
<evidence type="ECO:0000256" key="2">
    <source>
        <dbReference type="ARBA" id="ARBA00022553"/>
    </source>
</evidence>
<evidence type="ECO:0000256" key="9">
    <source>
        <dbReference type="ARBA" id="ARBA00022952"/>
    </source>
</evidence>
<evidence type="ECO:0000256" key="6">
    <source>
        <dbReference type="ARBA" id="ARBA00022812"/>
    </source>
</evidence>
<dbReference type="GO" id="GO:0046718">
    <property type="term" value="P:symbiont entry into host cell"/>
    <property type="evidence" value="ECO:0007669"/>
    <property type="project" value="UniProtKB-KW"/>
</dbReference>
<evidence type="ECO:0000256" key="10">
    <source>
        <dbReference type="ARBA" id="ARBA00023046"/>
    </source>
</evidence>
<evidence type="ECO:0000256" key="12">
    <source>
        <dbReference type="ARBA" id="ARBA00023125"/>
    </source>
</evidence>
<evidence type="ECO:0000256" key="4">
    <source>
        <dbReference type="ARBA" id="ARBA00022562"/>
    </source>
</evidence>
<name>F8QPQ5_9PAPI</name>
<evidence type="ECO:0000313" key="16">
    <source>
        <dbReference type="EMBL" id="ADW41705.1"/>
    </source>
</evidence>
<evidence type="ECO:0000256" key="5">
    <source>
        <dbReference type="ARBA" id="ARBA00022581"/>
    </source>
</evidence>
<protein>
    <recommendedName>
        <fullName evidence="15">Minor capsid protein L2</fullName>
    </recommendedName>
</protein>
<comment type="subunit">
    <text evidence="15">Interacts with major capsid protein L1. Interacts with E2; this interaction inhibits E2 transcriptional activity but not the DNA replication function E2. Interacts with host HSPA8; this interaction is required for L2 nuclear translocation. Interacts with host importins KPNB2 and KPNB3. Forms a complex with importin alpha2-beta1 heterodimers via interaction with the importin alpha2 adapter. Interacts with host DYNLT1; this interaction is essential for virus intracellular transport during entry. Interacts (via C-terminus) with host retromer subunits VPS35 AND VPS29.</text>
</comment>
<keyword evidence="2 15" id="KW-0597">Phosphoprotein</keyword>
<comment type="similarity">
    <text evidence="15">Belongs to the papillomaviridae L2 protein family.</text>
</comment>
<keyword evidence="12 15" id="KW-0238">DNA-binding</keyword>
<keyword evidence="1 15" id="KW-1163">Viral penetration into host nucleus</keyword>
<comment type="PTM">
    <text evidence="15">Highly phosphorylated.</text>
</comment>
<keyword evidence="5 15" id="KW-0945">Host-virus interaction</keyword>
<comment type="function">
    <text evidence="15">Minor protein of the capsid that localizes along the inner surface of the virion, within the central cavities beneath the L1 pentamers. Plays a role in capsid stabilization through interaction with the major capsid protein L1. Once the virion enters the host cell, L2 escorts the genomic DNA into the nucleus by promoting escape from the endosomal compartments and traffic through the host Golgi network. Mechanistically, the C-terminus of L2 possesses a cell-penetrating peptide that protudes from the host endosome, interacts with host cytoplasmic retromer cargo and thereby mediates the capsid delivery to the host trans-Golgi network. Plays a role through its interaction with host dynein in the intracellular microtubule-dependent transport of viral capsid toward the nucleus. Mediates the viral genome import into the nucleus through binding to host importins. Once within the nucleus, L2 localizes viral genomes to host PML bodies in order to activate early gene expression for establishment of infection. Later on, promotes late gene expression by interacting with the viral E2 protein and by inhibiting its transcriptional activation functions. During virion assembly, encapsidates the genome by direct interaction with the viral DNA.</text>
</comment>
<proteinExistence type="inferred from homology"/>
<dbReference type="InterPro" id="IPR000784">
    <property type="entry name" value="Late_L2"/>
</dbReference>
<evidence type="ECO:0000313" key="17">
    <source>
        <dbReference type="Proteomes" id="UP000171007"/>
    </source>
</evidence>
<evidence type="ECO:0000256" key="1">
    <source>
        <dbReference type="ARBA" id="ARBA00022524"/>
    </source>
</evidence>
<dbReference type="Proteomes" id="UP000171007">
    <property type="component" value="Segment"/>
</dbReference>
<evidence type="ECO:0000256" key="13">
    <source>
        <dbReference type="ARBA" id="ARBA00023157"/>
    </source>
</evidence>
<evidence type="ECO:0000256" key="7">
    <source>
        <dbReference type="ARBA" id="ARBA00022844"/>
    </source>
</evidence>
<keyword evidence="4 15" id="KW-1048">Host nucleus</keyword>
<keyword evidence="14 15" id="KW-1160">Virus entry into host cell</keyword>
<accession>F8QPQ5</accession>
<evidence type="ECO:0000256" key="8">
    <source>
        <dbReference type="ARBA" id="ARBA00022921"/>
    </source>
</evidence>
<evidence type="ECO:0000256" key="15">
    <source>
        <dbReference type="HAMAP-Rule" id="MF_04003"/>
    </source>
</evidence>
<evidence type="ECO:0000256" key="14">
    <source>
        <dbReference type="ARBA" id="ARBA00023296"/>
    </source>
</evidence>
<comment type="subcellular location">
    <subcellularLocation>
        <location evidence="15">Virion</location>
    </subcellularLocation>
    <subcellularLocation>
        <location evidence="15">Host nucleus</location>
    </subcellularLocation>
</comment>
<dbReference type="GO" id="GO:0019028">
    <property type="term" value="C:viral capsid"/>
    <property type="evidence" value="ECO:0007669"/>
    <property type="project" value="UniProtKB-UniRule"/>
</dbReference>
<feature type="disulfide bond" evidence="15">
    <location>
        <begin position="20"/>
        <end position="26"/>
    </location>
</feature>
<keyword evidence="7 15" id="KW-0946">Virion</keyword>
<keyword evidence="6" id="KW-1040">Host Golgi apparatus</keyword>
<keyword evidence="11 15" id="KW-1176">Cytoplasmic inwards viral transport</keyword>
<keyword evidence="10" id="KW-1039">Host endosome</keyword>